<dbReference type="EMBL" id="FNOV01000038">
    <property type="protein sequence ID" value="SDZ01842.1"/>
    <property type="molecule type" value="Genomic_DNA"/>
</dbReference>
<dbReference type="SMART" id="SM00530">
    <property type="entry name" value="HTH_XRE"/>
    <property type="match status" value="1"/>
</dbReference>
<sequence>METTPGKRLRHIRELLGYQDRQNDFAEELGMSQQSLSNMERDKGKPSFDSLQKIVEAFPGVSLGYILTGQGDPIGRALTPALSQAAAPAASVSLSRPAPLQTEPGQVDFVAKYISRMEADLEAARKDLQAERDASAAREAYYQARLQELVGKSLGSLTIAATDAPKQETQPEQPKQEEKKQEAFKRPAPIEGFVVRQMYPDGVAGEVTPRKVANL</sequence>
<keyword evidence="4" id="KW-1185">Reference proteome</keyword>
<dbReference type="GO" id="GO:0003677">
    <property type="term" value="F:DNA binding"/>
    <property type="evidence" value="ECO:0007669"/>
    <property type="project" value="InterPro"/>
</dbReference>
<dbReference type="AlphaFoldDB" id="A0A1H3PKW2"/>
<feature type="domain" description="HTH cro/C1-type" evidence="2">
    <location>
        <begin position="22"/>
        <end position="66"/>
    </location>
</feature>
<name>A0A1H3PKW2_9BACT</name>
<dbReference type="SUPFAM" id="SSF47413">
    <property type="entry name" value="lambda repressor-like DNA-binding domains"/>
    <property type="match status" value="1"/>
</dbReference>
<evidence type="ECO:0000259" key="2">
    <source>
        <dbReference type="PROSITE" id="PS50943"/>
    </source>
</evidence>
<reference evidence="4" key="1">
    <citation type="submission" date="2016-10" db="EMBL/GenBank/DDBJ databases">
        <authorList>
            <person name="Varghese N."/>
            <person name="Submissions S."/>
        </authorList>
    </citation>
    <scope>NUCLEOTIDE SEQUENCE [LARGE SCALE GENOMIC DNA]</scope>
    <source>
        <strain evidence="4">CGMCC 1.8975</strain>
    </source>
</reference>
<dbReference type="Gene3D" id="1.10.260.40">
    <property type="entry name" value="lambda repressor-like DNA-binding domains"/>
    <property type="match status" value="1"/>
</dbReference>
<dbReference type="InterPro" id="IPR001387">
    <property type="entry name" value="Cro/C1-type_HTH"/>
</dbReference>
<dbReference type="InterPro" id="IPR010982">
    <property type="entry name" value="Lambda_DNA-bd_dom_sf"/>
</dbReference>
<accession>A0A1H3PKW2</accession>
<evidence type="ECO:0000313" key="4">
    <source>
        <dbReference type="Proteomes" id="UP000199249"/>
    </source>
</evidence>
<evidence type="ECO:0000313" key="3">
    <source>
        <dbReference type="EMBL" id="SDZ01842.1"/>
    </source>
</evidence>
<gene>
    <name evidence="3" type="ORF">SAMN04488069_1385</name>
</gene>
<dbReference type="CDD" id="cd00093">
    <property type="entry name" value="HTH_XRE"/>
    <property type="match status" value="1"/>
</dbReference>
<feature type="region of interest" description="Disordered" evidence="1">
    <location>
        <begin position="162"/>
        <end position="188"/>
    </location>
</feature>
<dbReference type="PROSITE" id="PS50943">
    <property type="entry name" value="HTH_CROC1"/>
    <property type="match status" value="1"/>
</dbReference>
<dbReference type="OrthoDB" id="980419at2"/>
<evidence type="ECO:0000256" key="1">
    <source>
        <dbReference type="SAM" id="MobiDB-lite"/>
    </source>
</evidence>
<organism evidence="3 4">
    <name type="scientific">Hymenobacter psychrophilus</name>
    <dbReference type="NCBI Taxonomy" id="651662"/>
    <lineage>
        <taxon>Bacteria</taxon>
        <taxon>Pseudomonadati</taxon>
        <taxon>Bacteroidota</taxon>
        <taxon>Cytophagia</taxon>
        <taxon>Cytophagales</taxon>
        <taxon>Hymenobacteraceae</taxon>
        <taxon>Hymenobacter</taxon>
    </lineage>
</organism>
<dbReference type="Proteomes" id="UP000199249">
    <property type="component" value="Unassembled WGS sequence"/>
</dbReference>
<dbReference type="RefSeq" id="WP_092744046.1">
    <property type="nucleotide sequence ID" value="NZ_FNOV01000038.1"/>
</dbReference>
<feature type="compositionally biased region" description="Basic and acidic residues" evidence="1">
    <location>
        <begin position="174"/>
        <end position="185"/>
    </location>
</feature>
<protein>
    <submittedName>
        <fullName evidence="3">Transcriptional regulator, contains XRE-family HTH domain</fullName>
    </submittedName>
</protein>
<dbReference type="Pfam" id="PF01381">
    <property type="entry name" value="HTH_3"/>
    <property type="match status" value="1"/>
</dbReference>
<proteinExistence type="predicted"/>
<dbReference type="STRING" id="651662.SAMN04488069_1385"/>